<dbReference type="EMBL" id="CAJGYM010000024">
    <property type="protein sequence ID" value="CAD6191899.1"/>
    <property type="molecule type" value="Genomic_DNA"/>
</dbReference>
<protein>
    <submittedName>
        <fullName evidence="5">Uncharacterized protein</fullName>
    </submittedName>
</protein>
<dbReference type="SUPFAM" id="SSF57501">
    <property type="entry name" value="Cystine-knot cytokines"/>
    <property type="match status" value="1"/>
</dbReference>
<comment type="subcellular location">
    <subcellularLocation>
        <location evidence="1">Secreted</location>
    </subcellularLocation>
</comment>
<sequence>MQEMCPVGLHFSTPYFHALESRYENKLTSKTYSSPPPNRTLLKFWSDLLIDIFLLYLQTSFFIIDRCAKDGWSSAGKGHADELEQQAHHIQICWEEKPQVGSAPFGKLEQLKSLLALFGSYAIYFFSKCPSAMLFREAAVLVFYITQIQLVQARSSHSRSHSKRSAHSRECANDADAEMHAIFSRMVNRRDEQMFSYFQPENQVLLEFQPTDRKLLTPRTQVCDALERSAEVLPGQPLLERSVCPYHHVLNYNPQRVPATITEVECSCQSVQFAGGSIHCEPMYYNLRVLLFSDGCGKFVETVQRVALACVPVFSNQLSAGGTIAMIRPTSPAVPV</sequence>
<gene>
    <name evidence="5" type="ORF">CAUJ_LOCUS7818</name>
</gene>
<dbReference type="Pfam" id="PF06083">
    <property type="entry name" value="IL17"/>
    <property type="match status" value="1"/>
</dbReference>
<evidence type="ECO:0000256" key="4">
    <source>
        <dbReference type="ARBA" id="ARBA00022729"/>
    </source>
</evidence>
<evidence type="ECO:0000256" key="2">
    <source>
        <dbReference type="ARBA" id="ARBA00007236"/>
    </source>
</evidence>
<name>A0A8S1H7N4_9PELO</name>
<keyword evidence="4" id="KW-0732">Signal</keyword>
<dbReference type="Gene3D" id="2.10.90.10">
    <property type="entry name" value="Cystine-knot cytokines"/>
    <property type="match status" value="1"/>
</dbReference>
<dbReference type="GO" id="GO:0005576">
    <property type="term" value="C:extracellular region"/>
    <property type="evidence" value="ECO:0007669"/>
    <property type="project" value="UniProtKB-SubCell"/>
</dbReference>
<comment type="caution">
    <text evidence="5">The sequence shown here is derived from an EMBL/GenBank/DDBJ whole genome shotgun (WGS) entry which is preliminary data.</text>
</comment>
<accession>A0A8S1H7N4</accession>
<dbReference type="GO" id="GO:0005125">
    <property type="term" value="F:cytokine activity"/>
    <property type="evidence" value="ECO:0007669"/>
    <property type="project" value="InterPro"/>
</dbReference>
<dbReference type="InterPro" id="IPR029034">
    <property type="entry name" value="Cystine-knot_cytokine"/>
</dbReference>
<organism evidence="5 6">
    <name type="scientific">Caenorhabditis auriculariae</name>
    <dbReference type="NCBI Taxonomy" id="2777116"/>
    <lineage>
        <taxon>Eukaryota</taxon>
        <taxon>Metazoa</taxon>
        <taxon>Ecdysozoa</taxon>
        <taxon>Nematoda</taxon>
        <taxon>Chromadorea</taxon>
        <taxon>Rhabditida</taxon>
        <taxon>Rhabditina</taxon>
        <taxon>Rhabditomorpha</taxon>
        <taxon>Rhabditoidea</taxon>
        <taxon>Rhabditidae</taxon>
        <taxon>Peloderinae</taxon>
        <taxon>Caenorhabditis</taxon>
    </lineage>
</organism>
<evidence type="ECO:0000313" key="5">
    <source>
        <dbReference type="EMBL" id="CAD6191899.1"/>
    </source>
</evidence>
<proteinExistence type="inferred from homology"/>
<evidence type="ECO:0000256" key="3">
    <source>
        <dbReference type="ARBA" id="ARBA00022525"/>
    </source>
</evidence>
<dbReference type="AlphaFoldDB" id="A0A8S1H7N4"/>
<dbReference type="OrthoDB" id="5802485at2759"/>
<reference evidence="5" key="1">
    <citation type="submission" date="2020-10" db="EMBL/GenBank/DDBJ databases">
        <authorList>
            <person name="Kikuchi T."/>
        </authorList>
    </citation>
    <scope>NUCLEOTIDE SEQUENCE</scope>
    <source>
        <strain evidence="5">NKZ352</strain>
    </source>
</reference>
<dbReference type="InterPro" id="IPR010345">
    <property type="entry name" value="IL-17_fam"/>
</dbReference>
<evidence type="ECO:0000256" key="1">
    <source>
        <dbReference type="ARBA" id="ARBA00004613"/>
    </source>
</evidence>
<dbReference type="Proteomes" id="UP000835052">
    <property type="component" value="Unassembled WGS sequence"/>
</dbReference>
<keyword evidence="6" id="KW-1185">Reference proteome</keyword>
<evidence type="ECO:0000313" key="6">
    <source>
        <dbReference type="Proteomes" id="UP000835052"/>
    </source>
</evidence>
<keyword evidence="3" id="KW-0964">Secreted</keyword>
<comment type="similarity">
    <text evidence="2">Belongs to the IL-17 family.</text>
</comment>